<dbReference type="InterPro" id="IPR001650">
    <property type="entry name" value="Helicase_C-like"/>
</dbReference>
<dbReference type="PROSITE" id="PS51194">
    <property type="entry name" value="HELICASE_CTER"/>
    <property type="match status" value="1"/>
</dbReference>
<dbReference type="InterPro" id="IPR027417">
    <property type="entry name" value="P-loop_NTPase"/>
</dbReference>
<dbReference type="EMBL" id="ATLV01005606">
    <property type="status" value="NOT_ANNOTATED_CDS"/>
    <property type="molecule type" value="Genomic_DNA"/>
</dbReference>
<keyword evidence="3" id="KW-0811">Translocation</keyword>
<dbReference type="OrthoDB" id="7993621at2759"/>
<evidence type="ECO:0000313" key="7">
    <source>
        <dbReference type="EnsemblMetazoa" id="ASIC001276-PA"/>
    </source>
</evidence>
<evidence type="ECO:0000256" key="1">
    <source>
        <dbReference type="ARBA" id="ARBA00022490"/>
    </source>
</evidence>
<dbReference type="Gene3D" id="3.40.50.300">
    <property type="entry name" value="P-loop containing nucleotide triphosphate hydrolases"/>
    <property type="match status" value="1"/>
</dbReference>
<dbReference type="GO" id="GO:0006605">
    <property type="term" value="P:protein targeting"/>
    <property type="evidence" value="ECO:0007669"/>
    <property type="project" value="InterPro"/>
</dbReference>
<dbReference type="GO" id="GO:0005524">
    <property type="term" value="F:ATP binding"/>
    <property type="evidence" value="ECO:0007669"/>
    <property type="project" value="InterPro"/>
</dbReference>
<dbReference type="InterPro" id="IPR014018">
    <property type="entry name" value="SecA_motor_DEAD"/>
</dbReference>
<dbReference type="GO" id="GO:0006886">
    <property type="term" value="P:intracellular protein transport"/>
    <property type="evidence" value="ECO:0007669"/>
    <property type="project" value="InterPro"/>
</dbReference>
<dbReference type="Proteomes" id="UP000030765">
    <property type="component" value="Unassembled WGS sequence"/>
</dbReference>
<keyword evidence="2" id="KW-0653">Protein transport</keyword>
<evidence type="ECO:0000313" key="8">
    <source>
        <dbReference type="Proteomes" id="UP000030765"/>
    </source>
</evidence>
<dbReference type="InterPro" id="IPR000185">
    <property type="entry name" value="SecA"/>
</dbReference>
<dbReference type="PANTHER" id="PTHR30612:SF0">
    <property type="entry name" value="CHLOROPLAST PROTEIN-TRANSPORTING ATPASE"/>
    <property type="match status" value="1"/>
</dbReference>
<feature type="domain" description="SecA family profile" evidence="5">
    <location>
        <begin position="1"/>
        <end position="125"/>
    </location>
</feature>
<dbReference type="PROSITE" id="PS51196">
    <property type="entry name" value="SECA_MOTOR_DEAD"/>
    <property type="match status" value="1"/>
</dbReference>
<dbReference type="EnsemblMetazoa" id="ASIC001276-RA">
    <property type="protein sequence ID" value="ASIC001276-PA"/>
    <property type="gene ID" value="ASIC001276"/>
</dbReference>
<dbReference type="PANTHER" id="PTHR30612">
    <property type="entry name" value="SECA INNER MEMBRANE COMPONENT OF SEC PROTEIN SECRETION SYSTEM"/>
    <property type="match status" value="1"/>
</dbReference>
<feature type="domain" description="Helicase C-terminal" evidence="4">
    <location>
        <begin position="1"/>
        <end position="129"/>
    </location>
</feature>
<evidence type="ECO:0000259" key="4">
    <source>
        <dbReference type="PROSITE" id="PS51194"/>
    </source>
</evidence>
<name>A0A084VB65_ANOSI</name>
<keyword evidence="2" id="KW-0813">Transport</keyword>
<keyword evidence="1" id="KW-0963">Cytoplasm</keyword>
<dbReference type="EMBL" id="KE524301">
    <property type="protein sequence ID" value="KFB35209.1"/>
    <property type="molecule type" value="Genomic_DNA"/>
</dbReference>
<organism evidence="6">
    <name type="scientific">Anopheles sinensis</name>
    <name type="common">Mosquito</name>
    <dbReference type="NCBI Taxonomy" id="74873"/>
    <lineage>
        <taxon>Eukaryota</taxon>
        <taxon>Metazoa</taxon>
        <taxon>Ecdysozoa</taxon>
        <taxon>Arthropoda</taxon>
        <taxon>Hexapoda</taxon>
        <taxon>Insecta</taxon>
        <taxon>Pterygota</taxon>
        <taxon>Neoptera</taxon>
        <taxon>Endopterygota</taxon>
        <taxon>Diptera</taxon>
        <taxon>Nematocera</taxon>
        <taxon>Culicoidea</taxon>
        <taxon>Culicidae</taxon>
        <taxon>Anophelinae</taxon>
        <taxon>Anopheles</taxon>
    </lineage>
</organism>
<reference evidence="7" key="2">
    <citation type="submission" date="2020-05" db="UniProtKB">
        <authorList>
            <consortium name="EnsemblMetazoa"/>
        </authorList>
    </citation>
    <scope>IDENTIFICATION</scope>
</reference>
<reference evidence="6 8" key="1">
    <citation type="journal article" date="2014" name="BMC Genomics">
        <title>Genome sequence of Anopheles sinensis provides insight into genetics basis of mosquito competence for malaria parasites.</title>
        <authorList>
            <person name="Zhou D."/>
            <person name="Zhang D."/>
            <person name="Ding G."/>
            <person name="Shi L."/>
            <person name="Hou Q."/>
            <person name="Ye Y."/>
            <person name="Xu Y."/>
            <person name="Zhou H."/>
            <person name="Xiong C."/>
            <person name="Li S."/>
            <person name="Yu J."/>
            <person name="Hong S."/>
            <person name="Yu X."/>
            <person name="Zou P."/>
            <person name="Chen C."/>
            <person name="Chang X."/>
            <person name="Wang W."/>
            <person name="Lv Y."/>
            <person name="Sun Y."/>
            <person name="Ma L."/>
            <person name="Shen B."/>
            <person name="Zhu C."/>
        </authorList>
    </citation>
    <scope>NUCLEOTIDE SEQUENCE [LARGE SCALE GENOMIC DNA]</scope>
</reference>
<protein>
    <submittedName>
        <fullName evidence="7">SECA_MOTOR_DEAD domain-containing protein</fullName>
    </submittedName>
</protein>
<gene>
    <name evidence="6" type="ORF">ZHAS_00001276</name>
</gene>
<accession>A0A084VB65</accession>
<dbReference type="SUPFAM" id="SSF52540">
    <property type="entry name" value="P-loop containing nucleoside triphosphate hydrolases"/>
    <property type="match status" value="1"/>
</dbReference>
<dbReference type="VEuPathDB" id="VectorBase:ASIC001276"/>
<sequence>MNVHCYERDYEEFAVASGHKKLDQGQVIVATNLAGRGTDIKITDALRNAGGLHVCLTYLPDNKRIEEQAFGRAARSGDRGSGQLIIVYSKEDEKKEHLTKVIIWDMKKERDIEEALRVSEIKSYYNNQIIAEENCFKEFKDQYEQLKRNLNEDRIPNGLQEILLKSCLDRWAFWLDEHSDSIPSGKDGDNAKSYDQLSSTFKRLCNGISKNKAGFIEAGSLLPWVDGMPAQMVRLAKYLSQQKSRSYVDLYDTCMKLFEHVIQSEPFHSEAAHYYKAFVIGKKINWEKRLEKDNHTSLIEEFKQELRAAGKLFDAHSKLATSTAAIITNLILYVGERSLRVKGYEEQKDHIANLYAKYVRSIDDILGHLITPESFKHDDIDIHTAEYLMDELLKSWDSSSSYGREGKY</sequence>
<proteinExistence type="predicted"/>
<evidence type="ECO:0000256" key="2">
    <source>
        <dbReference type="ARBA" id="ARBA00022927"/>
    </source>
</evidence>
<evidence type="ECO:0000256" key="3">
    <source>
        <dbReference type="ARBA" id="ARBA00023010"/>
    </source>
</evidence>
<evidence type="ECO:0000313" key="6">
    <source>
        <dbReference type="EMBL" id="KFB35209.1"/>
    </source>
</evidence>
<evidence type="ECO:0000259" key="5">
    <source>
        <dbReference type="PROSITE" id="PS51196"/>
    </source>
</evidence>
<dbReference type="STRING" id="74873.A0A084VB65"/>
<keyword evidence="8" id="KW-1185">Reference proteome</keyword>
<dbReference type="AlphaFoldDB" id="A0A084VB65"/>